<gene>
    <name evidence="3" type="ORF">ACFQ4L_04125</name>
</gene>
<dbReference type="EMBL" id="JBHTOF010000029">
    <property type="protein sequence ID" value="MFD1465277.1"/>
    <property type="molecule type" value="Genomic_DNA"/>
</dbReference>
<dbReference type="GO" id="GO:0016746">
    <property type="term" value="F:acyltransferase activity"/>
    <property type="evidence" value="ECO:0007669"/>
    <property type="project" value="UniProtKB-KW"/>
</dbReference>
<dbReference type="InterPro" id="IPR050769">
    <property type="entry name" value="NAT_camello-type"/>
</dbReference>
<dbReference type="PROSITE" id="PS51186">
    <property type="entry name" value="GNAT"/>
    <property type="match status" value="1"/>
</dbReference>
<dbReference type="PANTHER" id="PTHR13947">
    <property type="entry name" value="GNAT FAMILY N-ACETYLTRANSFERASE"/>
    <property type="match status" value="1"/>
</dbReference>
<protein>
    <submittedName>
        <fullName evidence="3">GNAT family N-acetyltransferase</fullName>
        <ecNumber evidence="3">2.3.1.-</ecNumber>
    </submittedName>
</protein>
<accession>A0ABW4DKT0</accession>
<keyword evidence="3" id="KW-0012">Acyltransferase</keyword>
<keyword evidence="4" id="KW-1185">Reference proteome</keyword>
<name>A0ABW4DKT0_9LACO</name>
<dbReference type="InterPro" id="IPR000182">
    <property type="entry name" value="GNAT_dom"/>
</dbReference>
<keyword evidence="1 3" id="KW-0808">Transferase</keyword>
<dbReference type="Gene3D" id="3.40.630.30">
    <property type="match status" value="1"/>
</dbReference>
<dbReference type="Proteomes" id="UP001597244">
    <property type="component" value="Unassembled WGS sequence"/>
</dbReference>
<evidence type="ECO:0000313" key="3">
    <source>
        <dbReference type="EMBL" id="MFD1465277.1"/>
    </source>
</evidence>
<organism evidence="3 4">
    <name type="scientific">Lapidilactobacillus mulanensis</name>
    <dbReference type="NCBI Taxonomy" id="2485999"/>
    <lineage>
        <taxon>Bacteria</taxon>
        <taxon>Bacillati</taxon>
        <taxon>Bacillota</taxon>
        <taxon>Bacilli</taxon>
        <taxon>Lactobacillales</taxon>
        <taxon>Lactobacillaceae</taxon>
        <taxon>Lapidilactobacillus</taxon>
    </lineage>
</organism>
<dbReference type="PANTHER" id="PTHR13947:SF37">
    <property type="entry name" value="LD18367P"/>
    <property type="match status" value="1"/>
</dbReference>
<dbReference type="Pfam" id="PF13508">
    <property type="entry name" value="Acetyltransf_7"/>
    <property type="match status" value="1"/>
</dbReference>
<feature type="domain" description="N-acetyltransferase" evidence="2">
    <location>
        <begin position="11"/>
        <end position="145"/>
    </location>
</feature>
<dbReference type="RefSeq" id="WP_125577307.1">
    <property type="nucleotide sequence ID" value="NZ_JBHTOF010000029.1"/>
</dbReference>
<evidence type="ECO:0000259" key="2">
    <source>
        <dbReference type="PROSITE" id="PS51186"/>
    </source>
</evidence>
<reference evidence="4" key="1">
    <citation type="journal article" date="2019" name="Int. J. Syst. Evol. Microbiol.">
        <title>The Global Catalogue of Microorganisms (GCM) 10K type strain sequencing project: providing services to taxonomists for standard genome sequencing and annotation.</title>
        <authorList>
            <consortium name="The Broad Institute Genomics Platform"/>
            <consortium name="The Broad Institute Genome Sequencing Center for Infectious Disease"/>
            <person name="Wu L."/>
            <person name="Ma J."/>
        </authorList>
    </citation>
    <scope>NUCLEOTIDE SEQUENCE [LARGE SCALE GENOMIC DNA]</scope>
    <source>
        <strain evidence="4">CCM 8951</strain>
    </source>
</reference>
<dbReference type="CDD" id="cd04301">
    <property type="entry name" value="NAT_SF"/>
    <property type="match status" value="1"/>
</dbReference>
<sequence>MNFIKAMTPELSLWSLTPEEARENLADLLFLADESWQMIDKYLAKTEIWALKSKTDFVASIAVEPKTNQQWEIMNLAVDPRFQGHGLGSRLIKIVSDAARATDQKELLVGTGDASISNLSFYLHNGFRFAQIRFHFFDQYSEPIEENGIQLRDMIVLNKRLTD</sequence>
<proteinExistence type="predicted"/>
<evidence type="ECO:0000256" key="1">
    <source>
        <dbReference type="ARBA" id="ARBA00022679"/>
    </source>
</evidence>
<evidence type="ECO:0000313" key="4">
    <source>
        <dbReference type="Proteomes" id="UP001597244"/>
    </source>
</evidence>
<dbReference type="InterPro" id="IPR016181">
    <property type="entry name" value="Acyl_CoA_acyltransferase"/>
</dbReference>
<dbReference type="SUPFAM" id="SSF55729">
    <property type="entry name" value="Acyl-CoA N-acyltransferases (Nat)"/>
    <property type="match status" value="1"/>
</dbReference>
<comment type="caution">
    <text evidence="3">The sequence shown here is derived from an EMBL/GenBank/DDBJ whole genome shotgun (WGS) entry which is preliminary data.</text>
</comment>
<dbReference type="EC" id="2.3.1.-" evidence="3"/>